<dbReference type="AlphaFoldDB" id="F7XWZ7"/>
<proteinExistence type="predicted"/>
<dbReference type="SUPFAM" id="SSF101738">
    <property type="entry name" value="SspB-like"/>
    <property type="match status" value="1"/>
</dbReference>
<gene>
    <name evidence="1" type="ordered locus">midi_00912</name>
</gene>
<dbReference type="KEGG" id="mmn:midi_00912"/>
<keyword evidence="2" id="KW-1185">Reference proteome</keyword>
<organism evidence="1 2">
    <name type="scientific">Midichloria mitochondrii (strain IricVA)</name>
    <dbReference type="NCBI Taxonomy" id="696127"/>
    <lineage>
        <taxon>Bacteria</taxon>
        <taxon>Pseudomonadati</taxon>
        <taxon>Pseudomonadota</taxon>
        <taxon>Alphaproteobacteria</taxon>
        <taxon>Rickettsiales</taxon>
        <taxon>Candidatus Midichloriaceae</taxon>
        <taxon>Candidatus Midichloria</taxon>
    </lineage>
</organism>
<protein>
    <recommendedName>
        <fullName evidence="3">Stringent starvation protein B</fullName>
    </recommendedName>
</protein>
<dbReference type="STRING" id="696127.midi_00912"/>
<dbReference type="Proteomes" id="UP000006639">
    <property type="component" value="Chromosome"/>
</dbReference>
<reference evidence="1 2" key="1">
    <citation type="journal article" date="2011" name="Mol. Biol. Evol.">
        <title>Phylogenomic evidence for the presence of a flagellum and cbb3 oxidase in the free-living mitochondrial ancestor.</title>
        <authorList>
            <person name="Sassera D."/>
            <person name="Lo N."/>
            <person name="Epis S."/>
            <person name="D'Auria G."/>
            <person name="Montagna M."/>
            <person name="Comandatore F."/>
            <person name="Horner D."/>
            <person name="Pereto J."/>
            <person name="Luciano A.M."/>
            <person name="Franciosi F."/>
            <person name="Ferri E."/>
            <person name="Crotti E."/>
            <person name="Bazzocchi C."/>
            <person name="Daffonchio D."/>
            <person name="Sacchi L."/>
            <person name="Moya A."/>
            <person name="Latorre A."/>
            <person name="Bandi C."/>
        </authorList>
    </citation>
    <scope>NUCLEOTIDE SEQUENCE [LARGE SCALE GENOMIC DNA]</scope>
    <source>
        <strain evidence="1 2">IricVA</strain>
    </source>
</reference>
<evidence type="ECO:0000313" key="2">
    <source>
        <dbReference type="Proteomes" id="UP000006639"/>
    </source>
</evidence>
<evidence type="ECO:0000313" key="1">
    <source>
        <dbReference type="EMBL" id="AEI89196.1"/>
    </source>
</evidence>
<sequence length="183" mass="21038">MYLNYKNGLSFSTMQNIVDYSKLLDDAMYVIVKKVLASVSKNGLPGNHHFFISFATEHPGVILSKRLAAQYPKDMTIVLQYQFDNLKVLEEHFEVSLNFNGINEHIVVPFAAIEVFADPSVSFSLQFKSNHLISDETNRVYLEDNHYTKDTELAEPAKIPYNPPRKNNIISLADYKRKKQLKH</sequence>
<evidence type="ECO:0008006" key="3">
    <source>
        <dbReference type="Google" id="ProtNLM"/>
    </source>
</evidence>
<dbReference type="Gene3D" id="2.30.30.220">
    <property type="entry name" value="SspB-like"/>
    <property type="match status" value="1"/>
</dbReference>
<dbReference type="EMBL" id="CP002130">
    <property type="protein sequence ID" value="AEI89196.1"/>
    <property type="molecule type" value="Genomic_DNA"/>
</dbReference>
<dbReference type="InterPro" id="IPR036760">
    <property type="entry name" value="SspB-like_sf"/>
</dbReference>
<accession>F7XWZ7</accession>
<name>F7XWZ7_MIDMI</name>
<dbReference type="Pfam" id="PF04386">
    <property type="entry name" value="SspB"/>
    <property type="match status" value="1"/>
</dbReference>
<dbReference type="HOGENOM" id="CLU_106715_1_0_5"/>
<dbReference type="InterPro" id="IPR007481">
    <property type="entry name" value="SspB"/>
</dbReference>